<organism evidence="2 3">
    <name type="scientific">Armillaria gallica</name>
    <name type="common">Bulbous honey fungus</name>
    <name type="synonym">Armillaria bulbosa</name>
    <dbReference type="NCBI Taxonomy" id="47427"/>
    <lineage>
        <taxon>Eukaryota</taxon>
        <taxon>Fungi</taxon>
        <taxon>Dikarya</taxon>
        <taxon>Basidiomycota</taxon>
        <taxon>Agaricomycotina</taxon>
        <taxon>Agaricomycetes</taxon>
        <taxon>Agaricomycetidae</taxon>
        <taxon>Agaricales</taxon>
        <taxon>Marasmiineae</taxon>
        <taxon>Physalacriaceae</taxon>
        <taxon>Armillaria</taxon>
    </lineage>
</organism>
<keyword evidence="1" id="KW-1133">Transmembrane helix</keyword>
<dbReference type="AlphaFoldDB" id="A0A2H3E4S6"/>
<keyword evidence="1" id="KW-0812">Transmembrane</keyword>
<proteinExistence type="predicted"/>
<dbReference type="InParanoid" id="A0A2H3E4S6"/>
<sequence>MTPSLIKSMVARQGFFVQGERNLASPGRPKVIWGIIIVVIASSVSLCISQYITIQR</sequence>
<keyword evidence="3" id="KW-1185">Reference proteome</keyword>
<accession>A0A2H3E4S6</accession>
<dbReference type="EMBL" id="KZ293648">
    <property type="protein sequence ID" value="PBK98722.1"/>
    <property type="molecule type" value="Genomic_DNA"/>
</dbReference>
<evidence type="ECO:0000313" key="3">
    <source>
        <dbReference type="Proteomes" id="UP000217790"/>
    </source>
</evidence>
<evidence type="ECO:0000256" key="1">
    <source>
        <dbReference type="SAM" id="Phobius"/>
    </source>
</evidence>
<name>A0A2H3E4S6_ARMGA</name>
<feature type="transmembrane region" description="Helical" evidence="1">
    <location>
        <begin position="31"/>
        <end position="54"/>
    </location>
</feature>
<reference evidence="3" key="1">
    <citation type="journal article" date="2017" name="Nat. Ecol. Evol.">
        <title>Genome expansion and lineage-specific genetic innovations in the forest pathogenic fungi Armillaria.</title>
        <authorList>
            <person name="Sipos G."/>
            <person name="Prasanna A.N."/>
            <person name="Walter M.C."/>
            <person name="O'Connor E."/>
            <person name="Balint B."/>
            <person name="Krizsan K."/>
            <person name="Kiss B."/>
            <person name="Hess J."/>
            <person name="Varga T."/>
            <person name="Slot J."/>
            <person name="Riley R."/>
            <person name="Boka B."/>
            <person name="Rigling D."/>
            <person name="Barry K."/>
            <person name="Lee J."/>
            <person name="Mihaltcheva S."/>
            <person name="LaButti K."/>
            <person name="Lipzen A."/>
            <person name="Waldron R."/>
            <person name="Moloney N.M."/>
            <person name="Sperisen C."/>
            <person name="Kredics L."/>
            <person name="Vagvoelgyi C."/>
            <person name="Patrignani A."/>
            <person name="Fitzpatrick D."/>
            <person name="Nagy I."/>
            <person name="Doyle S."/>
            <person name="Anderson J.B."/>
            <person name="Grigoriev I.V."/>
            <person name="Gueldener U."/>
            <person name="Muensterkoetter M."/>
            <person name="Nagy L.G."/>
        </authorList>
    </citation>
    <scope>NUCLEOTIDE SEQUENCE [LARGE SCALE GENOMIC DNA]</scope>
    <source>
        <strain evidence="3">Ar21-2</strain>
    </source>
</reference>
<protein>
    <submittedName>
        <fullName evidence="2">Uncharacterized protein</fullName>
    </submittedName>
</protein>
<evidence type="ECO:0000313" key="2">
    <source>
        <dbReference type="EMBL" id="PBK98722.1"/>
    </source>
</evidence>
<keyword evidence="1" id="KW-0472">Membrane</keyword>
<dbReference type="Proteomes" id="UP000217790">
    <property type="component" value="Unassembled WGS sequence"/>
</dbReference>
<gene>
    <name evidence="2" type="ORF">ARMGADRAFT_587381</name>
</gene>